<reference evidence="8" key="1">
    <citation type="journal article" date="2020" name="Fungal Divers.">
        <title>Resolving the Mortierellaceae phylogeny through synthesis of multi-gene phylogenetics and phylogenomics.</title>
        <authorList>
            <person name="Vandepol N."/>
            <person name="Liber J."/>
            <person name="Desiro A."/>
            <person name="Na H."/>
            <person name="Kennedy M."/>
            <person name="Barry K."/>
            <person name="Grigoriev I.V."/>
            <person name="Miller A.N."/>
            <person name="O'Donnell K."/>
            <person name="Stajich J.E."/>
            <person name="Bonito G."/>
        </authorList>
    </citation>
    <scope>NUCLEOTIDE SEQUENCE</scope>
    <source>
        <strain evidence="8">BC1065</strain>
    </source>
</reference>
<feature type="compositionally biased region" description="Low complexity" evidence="5">
    <location>
        <begin position="234"/>
        <end position="248"/>
    </location>
</feature>
<evidence type="ECO:0008006" key="10">
    <source>
        <dbReference type="Google" id="ProtNLM"/>
    </source>
</evidence>
<feature type="transmembrane region" description="Helical" evidence="6">
    <location>
        <begin position="147"/>
        <end position="168"/>
    </location>
</feature>
<evidence type="ECO:0000256" key="6">
    <source>
        <dbReference type="SAM" id="Phobius"/>
    </source>
</evidence>
<feature type="region of interest" description="Disordered" evidence="5">
    <location>
        <begin position="234"/>
        <end position="270"/>
    </location>
</feature>
<dbReference type="AlphaFoldDB" id="A0A9P6TZ84"/>
<dbReference type="OrthoDB" id="2412153at2759"/>
<evidence type="ECO:0000256" key="2">
    <source>
        <dbReference type="ARBA" id="ARBA00022692"/>
    </source>
</evidence>
<keyword evidence="7" id="KW-0732">Signal</keyword>
<dbReference type="InterPro" id="IPR051694">
    <property type="entry name" value="Immunoregulatory_rcpt-like"/>
</dbReference>
<comment type="caution">
    <text evidence="8">The sequence shown here is derived from an EMBL/GenBank/DDBJ whole genome shotgun (WGS) entry which is preliminary data.</text>
</comment>
<evidence type="ECO:0000256" key="5">
    <source>
        <dbReference type="SAM" id="MobiDB-lite"/>
    </source>
</evidence>
<dbReference type="EMBL" id="JAAAJB010000622">
    <property type="protein sequence ID" value="KAG0252891.1"/>
    <property type="molecule type" value="Genomic_DNA"/>
</dbReference>
<evidence type="ECO:0000256" key="1">
    <source>
        <dbReference type="ARBA" id="ARBA00004167"/>
    </source>
</evidence>
<dbReference type="GO" id="GO:0071944">
    <property type="term" value="C:cell periphery"/>
    <property type="evidence" value="ECO:0007669"/>
    <property type="project" value="UniProtKB-ARBA"/>
</dbReference>
<evidence type="ECO:0000313" key="9">
    <source>
        <dbReference type="Proteomes" id="UP000807716"/>
    </source>
</evidence>
<feature type="region of interest" description="Disordered" evidence="5">
    <location>
        <begin position="179"/>
        <end position="216"/>
    </location>
</feature>
<dbReference type="Proteomes" id="UP000807716">
    <property type="component" value="Unassembled WGS sequence"/>
</dbReference>
<evidence type="ECO:0000256" key="4">
    <source>
        <dbReference type="ARBA" id="ARBA00023136"/>
    </source>
</evidence>
<evidence type="ECO:0000256" key="7">
    <source>
        <dbReference type="SAM" id="SignalP"/>
    </source>
</evidence>
<proteinExistence type="predicted"/>
<keyword evidence="4 6" id="KW-0472">Membrane</keyword>
<feature type="chain" id="PRO_5040194106" description="Transmembrane protein" evidence="7">
    <location>
        <begin position="32"/>
        <end position="459"/>
    </location>
</feature>
<feature type="region of interest" description="Disordered" evidence="5">
    <location>
        <begin position="303"/>
        <end position="459"/>
    </location>
</feature>
<dbReference type="PANTHER" id="PTHR15549:SF26">
    <property type="entry name" value="AXIAL BUDDING PATTERN PROTEIN 2-RELATED"/>
    <property type="match status" value="1"/>
</dbReference>
<feature type="compositionally biased region" description="Basic and acidic residues" evidence="5">
    <location>
        <begin position="441"/>
        <end position="459"/>
    </location>
</feature>
<keyword evidence="9" id="KW-1185">Reference proteome</keyword>
<feature type="compositionally biased region" description="Low complexity" evidence="5">
    <location>
        <begin position="318"/>
        <end position="329"/>
    </location>
</feature>
<feature type="compositionally biased region" description="Basic and acidic residues" evidence="5">
    <location>
        <begin position="384"/>
        <end position="399"/>
    </location>
</feature>
<feature type="compositionally biased region" description="Polar residues" evidence="5">
    <location>
        <begin position="183"/>
        <end position="197"/>
    </location>
</feature>
<dbReference type="GO" id="GO:0016020">
    <property type="term" value="C:membrane"/>
    <property type="evidence" value="ECO:0007669"/>
    <property type="project" value="UniProtKB-SubCell"/>
</dbReference>
<comment type="subcellular location">
    <subcellularLocation>
        <location evidence="1">Membrane</location>
        <topology evidence="1">Single-pass membrane protein</topology>
    </subcellularLocation>
</comment>
<evidence type="ECO:0000313" key="8">
    <source>
        <dbReference type="EMBL" id="KAG0252891.1"/>
    </source>
</evidence>
<name>A0A9P6TZ84_9FUNG</name>
<dbReference type="PANTHER" id="PTHR15549">
    <property type="entry name" value="PAIRED IMMUNOGLOBULIN-LIKE TYPE 2 RECEPTOR"/>
    <property type="match status" value="1"/>
</dbReference>
<evidence type="ECO:0000256" key="3">
    <source>
        <dbReference type="ARBA" id="ARBA00022989"/>
    </source>
</evidence>
<accession>A0A9P6TZ84</accession>
<gene>
    <name evidence="8" type="ORF">DFQ27_007784</name>
</gene>
<feature type="compositionally biased region" description="Basic and acidic residues" evidence="5">
    <location>
        <begin position="355"/>
        <end position="372"/>
    </location>
</feature>
<keyword evidence="2 6" id="KW-0812">Transmembrane</keyword>
<protein>
    <recommendedName>
        <fullName evidence="10">Transmembrane protein</fullName>
    </recommendedName>
</protein>
<keyword evidence="3 6" id="KW-1133">Transmembrane helix</keyword>
<sequence length="459" mass="49709">MIVPLRSSWQALVTTAGALLFAAAWLPSVTAQQDPMAVCKNFCNPVADYLAPCGGGATNETLQQDLIFTPTKSLGGCECNQVFYGALLSCLACISSQGKNNPEIEDYPGWVDNCESYGFSFTAQPVVNSTNPAIPDAESSSGLSGGAIAGIVIGALVVVALVAAGFMLNQRRKRTKAGLFEQPYTSTSSGATPTQAEFSPHDTYHNPDYHQDDYYQDDQGQSQYYQSSAGMYDQHQQNGHQNYQGYDQSGYDQSDYNNNNNNNNNNSYAMQSLPATSAAGGDYIAPPVTSPTTAAAVALGAASFTPRPPDTQPQSLRSKTSAWTSAAASRDNVNNVSNPTVYNDKAVYDDDEELEPPRSRERFKNEHEEFRRSLTPPRTVMQSYRDEFSRPSFEREHQSRPSLSGSDRGSAAALGVSRGLDESTEATESVDSPYGQGDSPEATRRRERAAELFSAEGKR</sequence>
<feature type="compositionally biased region" description="Polar residues" evidence="5">
    <location>
        <begin position="331"/>
        <end position="341"/>
    </location>
</feature>
<organism evidence="8 9">
    <name type="scientific">Actinomortierella ambigua</name>
    <dbReference type="NCBI Taxonomy" id="1343610"/>
    <lineage>
        <taxon>Eukaryota</taxon>
        <taxon>Fungi</taxon>
        <taxon>Fungi incertae sedis</taxon>
        <taxon>Mucoromycota</taxon>
        <taxon>Mortierellomycotina</taxon>
        <taxon>Mortierellomycetes</taxon>
        <taxon>Mortierellales</taxon>
        <taxon>Mortierellaceae</taxon>
        <taxon>Actinomortierella</taxon>
    </lineage>
</organism>
<feature type="compositionally biased region" description="Basic and acidic residues" evidence="5">
    <location>
        <begin position="199"/>
        <end position="213"/>
    </location>
</feature>
<feature type="signal peptide" evidence="7">
    <location>
        <begin position="1"/>
        <end position="31"/>
    </location>
</feature>
<feature type="compositionally biased region" description="Low complexity" evidence="5">
    <location>
        <begin position="257"/>
        <end position="266"/>
    </location>
</feature>